<reference evidence="2 3" key="1">
    <citation type="submission" date="2017-06" db="EMBL/GenBank/DDBJ databases">
        <title>Comparative genomic analysis of Ambrosia Fusariam Clade fungi.</title>
        <authorList>
            <person name="Stajich J.E."/>
            <person name="Carrillo J."/>
            <person name="Kijimoto T."/>
            <person name="Eskalen A."/>
            <person name="O'Donnell K."/>
            <person name="Kasson M."/>
        </authorList>
    </citation>
    <scope>NUCLEOTIDE SEQUENCE [LARGE SCALE GENOMIC DNA]</scope>
    <source>
        <strain evidence="2 3">NRRL62584</strain>
    </source>
</reference>
<accession>A0A428Q8Y5</accession>
<organism evidence="2 3">
    <name type="scientific">Fusarium duplospermum</name>
    <dbReference type="NCBI Taxonomy" id="1325734"/>
    <lineage>
        <taxon>Eukaryota</taxon>
        <taxon>Fungi</taxon>
        <taxon>Dikarya</taxon>
        <taxon>Ascomycota</taxon>
        <taxon>Pezizomycotina</taxon>
        <taxon>Sordariomycetes</taxon>
        <taxon>Hypocreomycetidae</taxon>
        <taxon>Hypocreales</taxon>
        <taxon>Nectriaceae</taxon>
        <taxon>Fusarium</taxon>
        <taxon>Fusarium solani species complex</taxon>
    </lineage>
</organism>
<name>A0A428Q8Y5_9HYPO</name>
<evidence type="ECO:0000259" key="1">
    <source>
        <dbReference type="Pfam" id="PF06985"/>
    </source>
</evidence>
<dbReference type="EMBL" id="NKCI01000049">
    <property type="protein sequence ID" value="RSL61742.1"/>
    <property type="molecule type" value="Genomic_DNA"/>
</dbReference>
<dbReference type="STRING" id="1325734.A0A428Q8Y5"/>
<dbReference type="PANTHER" id="PTHR33112">
    <property type="entry name" value="DOMAIN PROTEIN, PUTATIVE-RELATED"/>
    <property type="match status" value="1"/>
</dbReference>
<comment type="caution">
    <text evidence="2">The sequence shown here is derived from an EMBL/GenBank/DDBJ whole genome shotgun (WGS) entry which is preliminary data.</text>
</comment>
<gene>
    <name evidence="2" type="ORF">CEP54_006102</name>
</gene>
<keyword evidence="3" id="KW-1185">Reference proteome</keyword>
<dbReference type="InterPro" id="IPR010730">
    <property type="entry name" value="HET"/>
</dbReference>
<dbReference type="Proteomes" id="UP000288168">
    <property type="component" value="Unassembled WGS sequence"/>
</dbReference>
<dbReference type="OrthoDB" id="5362512at2759"/>
<dbReference type="AlphaFoldDB" id="A0A428Q8Y5"/>
<dbReference type="Pfam" id="PF06985">
    <property type="entry name" value="HET"/>
    <property type="match status" value="1"/>
</dbReference>
<protein>
    <recommendedName>
        <fullName evidence="1">Heterokaryon incompatibility domain-containing protein</fullName>
    </recommendedName>
</protein>
<proteinExistence type="predicted"/>
<evidence type="ECO:0000313" key="2">
    <source>
        <dbReference type="EMBL" id="RSL61742.1"/>
    </source>
</evidence>
<feature type="domain" description="Heterokaryon incompatibility" evidence="1">
    <location>
        <begin position="195"/>
        <end position="352"/>
    </location>
</feature>
<sequence length="665" mass="75595">MTSPPCKICLDFDESLLQPPSRTRCTLDELSHSTLACSTCSIILRAVEHCFPEIFLATLYFGLSFSRFNGLHLQNPSETFSVTVSVEEDVVEEDLPKEFVWDSQISFLNLDSSIAQPGKPCSWSVFEEGLVIPSRPLELANQARKWIDNCDKFHTGCRKTKENMLPRRVVQIIQDSGTSCRARLYETSPDERGSYACLSHCWGKHQIIRTTKDNFTRHKREIPWAELSTTFRDAIEFSFHLGIKFIWIDSLCIIQDDTPDWEREAVKMAEYYANADVTLAATASPDGTVGFYPSRPAQDEPIDIEGMDKQGRPYHLMARTHMRHPYESSRDETFNGGTYEFPLMIRGWVHQEHVLSRRFLHFGPRELVWECQSLTTCQCGGTPARPTVRERTTQLLSVSKPDLNLKDSMAMLKLWYQNLRSITALDLTYIQDRLPVMAGIASQLSKERKGRYLAGLWEDSLVSGLCWQTFGDERERPETLKSVPTWSWGSVSGLIAGPWDRVHRTTFTVKVVDIDCKPNGPVFLGRLDRGILTLEGCVARVKIFPRGGRGQGFPRIQFMKGECRSSSPYKFQFQPDVEDWTMMTPDSHVLAVEMGKTIEDGQIQEANYLILQPAERGNGLFKRVGKIWAAAVGIDSKGIREEPGHEMSFPGYFAEEAVVERVRIC</sequence>
<dbReference type="PANTHER" id="PTHR33112:SF16">
    <property type="entry name" value="HETEROKARYON INCOMPATIBILITY DOMAIN-CONTAINING PROTEIN"/>
    <property type="match status" value="1"/>
</dbReference>
<evidence type="ECO:0000313" key="3">
    <source>
        <dbReference type="Proteomes" id="UP000288168"/>
    </source>
</evidence>